<keyword evidence="8" id="KW-1185">Reference proteome</keyword>
<dbReference type="GO" id="GO:0000287">
    <property type="term" value="F:magnesium ion binding"/>
    <property type="evidence" value="ECO:0007669"/>
    <property type="project" value="UniProtKB-UniRule"/>
</dbReference>
<dbReference type="Pfam" id="PF00871">
    <property type="entry name" value="Acetate_kinase"/>
    <property type="match status" value="1"/>
</dbReference>
<evidence type="ECO:0000256" key="4">
    <source>
        <dbReference type="ARBA" id="ARBA00022840"/>
    </source>
</evidence>
<evidence type="ECO:0000256" key="6">
    <source>
        <dbReference type="RuleBase" id="RU003835"/>
    </source>
</evidence>
<feature type="binding site" evidence="5">
    <location>
        <position position="19"/>
    </location>
    <ligand>
        <name>ATP</name>
        <dbReference type="ChEBI" id="CHEBI:30616"/>
    </ligand>
</feature>
<feature type="binding site" evidence="5">
    <location>
        <position position="12"/>
    </location>
    <ligand>
        <name>Mg(2+)</name>
        <dbReference type="ChEBI" id="CHEBI:18420"/>
    </ligand>
</feature>
<keyword evidence="4 5" id="KW-0067">ATP-binding</keyword>
<feature type="site" description="Transition state stabilizer" evidence="5">
    <location>
        <position position="179"/>
    </location>
</feature>
<dbReference type="InterPro" id="IPR043129">
    <property type="entry name" value="ATPase_NBD"/>
</dbReference>
<dbReference type="PANTHER" id="PTHR21060">
    <property type="entry name" value="ACETATE KINASE"/>
    <property type="match status" value="1"/>
</dbReference>
<dbReference type="PANTHER" id="PTHR21060:SF15">
    <property type="entry name" value="ACETATE KINASE-RELATED"/>
    <property type="match status" value="1"/>
</dbReference>
<comment type="subcellular location">
    <subcellularLocation>
        <location evidence="5">Cytoplasm</location>
    </subcellularLocation>
</comment>
<dbReference type="GO" id="GO:0008776">
    <property type="term" value="F:acetate kinase activity"/>
    <property type="evidence" value="ECO:0007669"/>
    <property type="project" value="UniProtKB-UniRule"/>
</dbReference>
<evidence type="ECO:0000256" key="2">
    <source>
        <dbReference type="ARBA" id="ARBA00022741"/>
    </source>
</evidence>
<dbReference type="SUPFAM" id="SSF53067">
    <property type="entry name" value="Actin-like ATPase domain"/>
    <property type="match status" value="2"/>
</dbReference>
<keyword evidence="2 5" id="KW-0547">Nucleotide-binding</keyword>
<dbReference type="GO" id="GO:0005524">
    <property type="term" value="F:ATP binding"/>
    <property type="evidence" value="ECO:0007669"/>
    <property type="project" value="UniProtKB-KW"/>
</dbReference>
<feature type="binding site" evidence="5">
    <location>
        <begin position="206"/>
        <end position="210"/>
    </location>
    <ligand>
        <name>ATP</name>
        <dbReference type="ChEBI" id="CHEBI:30616"/>
    </ligand>
</feature>
<dbReference type="RefSeq" id="WP_146866240.1">
    <property type="nucleotide sequence ID" value="NZ_BKAU01000005.1"/>
</dbReference>
<dbReference type="OrthoDB" id="9802453at2"/>
<evidence type="ECO:0000256" key="3">
    <source>
        <dbReference type="ARBA" id="ARBA00022777"/>
    </source>
</evidence>
<dbReference type="Proteomes" id="UP000321436">
    <property type="component" value="Unassembled WGS sequence"/>
</dbReference>
<dbReference type="UniPathway" id="UPA00340">
    <property type="reaction ID" value="UER00458"/>
</dbReference>
<gene>
    <name evidence="5 7" type="primary">ackA</name>
    <name evidence="7" type="ORF">CCY01nite_43240</name>
</gene>
<evidence type="ECO:0000256" key="5">
    <source>
        <dbReference type="HAMAP-Rule" id="MF_00020"/>
    </source>
</evidence>
<dbReference type="GO" id="GO:0005737">
    <property type="term" value="C:cytoplasm"/>
    <property type="evidence" value="ECO:0007669"/>
    <property type="project" value="UniProtKB-SubCell"/>
</dbReference>
<dbReference type="AlphaFoldDB" id="A0A512RQW8"/>
<feature type="binding site" evidence="5">
    <location>
        <position position="379"/>
    </location>
    <ligand>
        <name>Mg(2+)</name>
        <dbReference type="ChEBI" id="CHEBI:18420"/>
    </ligand>
</feature>
<comment type="catalytic activity">
    <reaction evidence="5">
        <text>acetate + ATP = acetyl phosphate + ADP</text>
        <dbReference type="Rhea" id="RHEA:11352"/>
        <dbReference type="ChEBI" id="CHEBI:22191"/>
        <dbReference type="ChEBI" id="CHEBI:30089"/>
        <dbReference type="ChEBI" id="CHEBI:30616"/>
        <dbReference type="ChEBI" id="CHEBI:456216"/>
        <dbReference type="EC" id="2.7.2.1"/>
    </reaction>
</comment>
<keyword evidence="3 5" id="KW-0418">Kinase</keyword>
<name>A0A512RQW8_9BACT</name>
<dbReference type="PRINTS" id="PR00471">
    <property type="entry name" value="ACETATEKNASE"/>
</dbReference>
<feature type="site" description="Transition state stabilizer" evidence="5">
    <location>
        <position position="239"/>
    </location>
</feature>
<keyword evidence="5" id="KW-0479">Metal-binding</keyword>
<keyword evidence="1 5" id="KW-0808">Transferase</keyword>
<dbReference type="GO" id="GO:0006083">
    <property type="term" value="P:acetate metabolic process"/>
    <property type="evidence" value="ECO:0007669"/>
    <property type="project" value="TreeGrafter"/>
</dbReference>
<dbReference type="Gene3D" id="3.30.420.40">
    <property type="match status" value="2"/>
</dbReference>
<reference evidence="7 8" key="1">
    <citation type="submission" date="2019-07" db="EMBL/GenBank/DDBJ databases">
        <title>Whole genome shotgun sequence of Chitinophaga cymbidii NBRC 109752.</title>
        <authorList>
            <person name="Hosoyama A."/>
            <person name="Uohara A."/>
            <person name="Ohji S."/>
            <person name="Ichikawa N."/>
        </authorList>
    </citation>
    <scope>NUCLEOTIDE SEQUENCE [LARGE SCALE GENOMIC DNA]</scope>
    <source>
        <strain evidence="7 8">NBRC 109752</strain>
    </source>
</reference>
<evidence type="ECO:0000313" key="7">
    <source>
        <dbReference type="EMBL" id="GEP98064.1"/>
    </source>
</evidence>
<evidence type="ECO:0000313" key="8">
    <source>
        <dbReference type="Proteomes" id="UP000321436"/>
    </source>
</evidence>
<dbReference type="InterPro" id="IPR000890">
    <property type="entry name" value="Aliphatic_acid_kin_short-chain"/>
</dbReference>
<proteinExistence type="inferred from homology"/>
<dbReference type="EC" id="2.7.2.1" evidence="5"/>
<comment type="cofactor">
    <cofactor evidence="5">
        <name>Mg(2+)</name>
        <dbReference type="ChEBI" id="CHEBI:18420"/>
    </cofactor>
    <cofactor evidence="5">
        <name>Mn(2+)</name>
        <dbReference type="ChEBI" id="CHEBI:29035"/>
    </cofactor>
    <text evidence="5">Mg(2+). Can also accept Mn(2+).</text>
</comment>
<protein>
    <recommendedName>
        <fullName evidence="5">Acetate kinase</fullName>
        <ecNumber evidence="5">2.7.2.1</ecNumber>
    </recommendedName>
    <alternativeName>
        <fullName evidence="5">Acetokinase</fullName>
    </alternativeName>
</protein>
<keyword evidence="5" id="KW-0460">Magnesium</keyword>
<feature type="active site" description="Proton donor/acceptor" evidence="5">
    <location>
        <position position="148"/>
    </location>
</feature>
<dbReference type="PIRSF" id="PIRSF000722">
    <property type="entry name" value="Acetate_prop_kin"/>
    <property type="match status" value="1"/>
</dbReference>
<organism evidence="7 8">
    <name type="scientific">Chitinophaga cymbidii</name>
    <dbReference type="NCBI Taxonomy" id="1096750"/>
    <lineage>
        <taxon>Bacteria</taxon>
        <taxon>Pseudomonadati</taxon>
        <taxon>Bacteroidota</taxon>
        <taxon>Chitinophagia</taxon>
        <taxon>Chitinophagales</taxon>
        <taxon>Chitinophagaceae</taxon>
        <taxon>Chitinophaga</taxon>
    </lineage>
</organism>
<dbReference type="InterPro" id="IPR004372">
    <property type="entry name" value="Ac/propionate_kinase"/>
</dbReference>
<dbReference type="GO" id="GO:0006085">
    <property type="term" value="P:acetyl-CoA biosynthetic process"/>
    <property type="evidence" value="ECO:0007669"/>
    <property type="project" value="UniProtKB-UniRule"/>
</dbReference>
<comment type="similarity">
    <text evidence="5 6">Belongs to the acetokinase family.</text>
</comment>
<comment type="caution">
    <text evidence="5">Lacks conserved residue(s) required for the propagation of feature annotation.</text>
</comment>
<comment type="subunit">
    <text evidence="5">Homodimer.</text>
</comment>
<dbReference type="HAMAP" id="MF_00020">
    <property type="entry name" value="Acetate_kinase"/>
    <property type="match status" value="1"/>
</dbReference>
<keyword evidence="5" id="KW-0963">Cytoplasm</keyword>
<evidence type="ECO:0000256" key="1">
    <source>
        <dbReference type="ARBA" id="ARBA00022679"/>
    </source>
</evidence>
<comment type="function">
    <text evidence="5">Catalyzes the formation of acetyl phosphate from acetate and ATP. Can also catalyze the reverse reaction.</text>
</comment>
<comment type="pathway">
    <text evidence="5">Metabolic intermediate biosynthesis; acetyl-CoA biosynthesis; acetyl-CoA from acetate: step 1/2.</text>
</comment>
<feature type="binding site" evidence="5">
    <location>
        <position position="92"/>
    </location>
    <ligand>
        <name>substrate</name>
    </ligand>
</feature>
<comment type="caution">
    <text evidence="7">The sequence shown here is derived from an EMBL/GenBank/DDBJ whole genome shotgun (WGS) entry which is preliminary data.</text>
</comment>
<feature type="binding site" evidence="5">
    <location>
        <begin position="328"/>
        <end position="332"/>
    </location>
    <ligand>
        <name>ATP</name>
        <dbReference type="ChEBI" id="CHEBI:30616"/>
    </ligand>
</feature>
<sequence>MDLKPKMIFAVNCGSSSLKCAAFLLEEGALQERYRFVVKDLATPEVEVRDPRTGNVIRIISRETDLVEALDEILDFLEEEGLLSAIACIGHRMVHGGVHTAPVHAGPDILEELEQYAGAAPLHNPPAMACIRYLSERLPDVDQVICFDTQFHHEMPALSSRIPISAKLTNGFIKKYGFHGLSCESVLRQLKETRPELADKKIIIAHLGNGCSLTSVVQGKSTDNTMGFTPFGGIVMSSRPGDLDPGVLFYLLKERKASVEEMEELLQRESGLKALHGKTGDLSELVKESERDAGADFAVEYFVKSVCAAIASLTAGMGGIDALIFTGGIGENNTEVRRRIAVRMGWMGFTLNEKQNARHNDSISETGAPVYIGIIRTDEEKIIAEQSFKKNTG</sequence>
<dbReference type="EMBL" id="BKAU01000005">
    <property type="protein sequence ID" value="GEP98064.1"/>
    <property type="molecule type" value="Genomic_DNA"/>
</dbReference>
<accession>A0A512RQW8</accession>